<evidence type="ECO:0000256" key="1">
    <source>
        <dbReference type="SAM" id="Coils"/>
    </source>
</evidence>
<keyword evidence="3" id="KW-1185">Reference proteome</keyword>
<evidence type="ECO:0000313" key="3">
    <source>
        <dbReference type="Proteomes" id="UP000054937"/>
    </source>
</evidence>
<dbReference type="InParanoid" id="A0A0V0R4G3"/>
<protein>
    <submittedName>
        <fullName evidence="2">Uncharacterized protein</fullName>
    </submittedName>
</protein>
<sequence>MTSFAQYSGHEEKKEQLQIKENNMECINEENNILQVYRLYDQKFQEHINSKDIEIDNFYLIISKQNLQKDDQEEDLLIKEIPENREQPSKLQKLNVIQNNEKNLIQQSEISQVHSSQEKDIQQLLEEYINNLNEEKQLFQMFKAQQQTLHQQNNIILNKIQQKK</sequence>
<organism evidence="2 3">
    <name type="scientific">Pseudocohnilembus persalinus</name>
    <name type="common">Ciliate</name>
    <dbReference type="NCBI Taxonomy" id="266149"/>
    <lineage>
        <taxon>Eukaryota</taxon>
        <taxon>Sar</taxon>
        <taxon>Alveolata</taxon>
        <taxon>Ciliophora</taxon>
        <taxon>Intramacronucleata</taxon>
        <taxon>Oligohymenophorea</taxon>
        <taxon>Scuticociliatia</taxon>
        <taxon>Philasterida</taxon>
        <taxon>Pseudocohnilembidae</taxon>
        <taxon>Pseudocohnilembus</taxon>
    </lineage>
</organism>
<accession>A0A0V0R4G3</accession>
<reference evidence="2 3" key="1">
    <citation type="journal article" date="2015" name="Sci. Rep.">
        <title>Genome of the facultative scuticociliatosis pathogen Pseudocohnilembus persalinus provides insight into its virulence through horizontal gene transfer.</title>
        <authorList>
            <person name="Xiong J."/>
            <person name="Wang G."/>
            <person name="Cheng J."/>
            <person name="Tian M."/>
            <person name="Pan X."/>
            <person name="Warren A."/>
            <person name="Jiang C."/>
            <person name="Yuan D."/>
            <person name="Miao W."/>
        </authorList>
    </citation>
    <scope>NUCLEOTIDE SEQUENCE [LARGE SCALE GENOMIC DNA]</scope>
    <source>
        <strain evidence="2">36N120E</strain>
    </source>
</reference>
<dbReference type="Proteomes" id="UP000054937">
    <property type="component" value="Unassembled WGS sequence"/>
</dbReference>
<comment type="caution">
    <text evidence="2">The sequence shown here is derived from an EMBL/GenBank/DDBJ whole genome shotgun (WGS) entry which is preliminary data.</text>
</comment>
<proteinExistence type="predicted"/>
<keyword evidence="1" id="KW-0175">Coiled coil</keyword>
<evidence type="ECO:0000313" key="2">
    <source>
        <dbReference type="EMBL" id="KRX09367.1"/>
    </source>
</evidence>
<name>A0A0V0R4G3_PSEPJ</name>
<feature type="coiled-coil region" evidence="1">
    <location>
        <begin position="118"/>
        <end position="145"/>
    </location>
</feature>
<gene>
    <name evidence="2" type="ORF">PPERSA_04673</name>
</gene>
<dbReference type="EMBL" id="LDAU01000051">
    <property type="protein sequence ID" value="KRX09367.1"/>
    <property type="molecule type" value="Genomic_DNA"/>
</dbReference>
<dbReference type="AlphaFoldDB" id="A0A0V0R4G3"/>